<dbReference type="Proteomes" id="UP000829398">
    <property type="component" value="Chromosome 2"/>
</dbReference>
<dbReference type="EMBL" id="CM039171">
    <property type="protein sequence ID" value="KAH9793691.1"/>
    <property type="molecule type" value="Genomic_DNA"/>
</dbReference>
<reference evidence="2" key="1">
    <citation type="journal article" date="2023" name="Hortic. Res.">
        <title>A chromosome-level phased genome enabling allele-level studies in sweet orange: a case study on citrus Huanglongbing tolerance.</title>
        <authorList>
            <person name="Wu B."/>
            <person name="Yu Q."/>
            <person name="Deng Z."/>
            <person name="Duan Y."/>
            <person name="Luo F."/>
            <person name="Gmitter F. Jr."/>
        </authorList>
    </citation>
    <scope>NUCLEOTIDE SEQUENCE [LARGE SCALE GENOMIC DNA]</scope>
    <source>
        <strain evidence="2">cv. Valencia</strain>
    </source>
</reference>
<evidence type="ECO:0000313" key="2">
    <source>
        <dbReference type="Proteomes" id="UP000829398"/>
    </source>
</evidence>
<gene>
    <name evidence="1" type="ORF">KPL71_004625</name>
</gene>
<keyword evidence="2" id="KW-1185">Reference proteome</keyword>
<accession>A0ACB8N787</accession>
<organism evidence="1 2">
    <name type="scientific">Citrus sinensis</name>
    <name type="common">Sweet orange</name>
    <name type="synonym">Citrus aurantium var. sinensis</name>
    <dbReference type="NCBI Taxonomy" id="2711"/>
    <lineage>
        <taxon>Eukaryota</taxon>
        <taxon>Viridiplantae</taxon>
        <taxon>Streptophyta</taxon>
        <taxon>Embryophyta</taxon>
        <taxon>Tracheophyta</taxon>
        <taxon>Spermatophyta</taxon>
        <taxon>Magnoliopsida</taxon>
        <taxon>eudicotyledons</taxon>
        <taxon>Gunneridae</taxon>
        <taxon>Pentapetalae</taxon>
        <taxon>rosids</taxon>
        <taxon>malvids</taxon>
        <taxon>Sapindales</taxon>
        <taxon>Rutaceae</taxon>
        <taxon>Aurantioideae</taxon>
        <taxon>Citrus</taxon>
    </lineage>
</organism>
<proteinExistence type="predicted"/>
<evidence type="ECO:0000313" key="1">
    <source>
        <dbReference type="EMBL" id="KAH9793691.1"/>
    </source>
</evidence>
<protein>
    <submittedName>
        <fullName evidence="1">Retrovirus-related pol polyprotein from transposon RE1</fullName>
    </submittedName>
</protein>
<name>A0ACB8N787_CITSI</name>
<sequence>MASSSTTNQNHSIVHQTHSHQISFTFATTVKLDRSNFLLWRKQVLTSIRGNRLEGFISENQNIPEQYLSQARTDGSVERTENPAYVNWRAQDQTLLSWLFSTISEGILSSVLNYDTAFDVWKSIEKQFGVQSEAKVMQLRYELDTLRKESMSIEEYCSKMKILANKLACAGDNITEKDLLIRTLNGLGSGYLDLASIITANKMSYDDAYALLLTHEARLEQNQNSQNSQAMFNANHSMVNANYSQMRGIPRRNTYGNGSFGQFGGRSQNFGRGMFFNSYPRGFPAGSSTAGGFGRGHAASFGRNQQFTHPLRSPHVRNTFLPGMSSSISAGESNESIPVCQICHKQGHTADACWYRYGDNYSPFPKQFGRGKMMGPKAAYMTNFEPFSYHQSAIEDPYELSGVNSGCQLVHYSPVSSYSSEAFTLPEAYVANLEDSSDEGWYLDSGATHHITNNMANMHVREEFKGLDQLTIGNGQGFTEGTGAFARHSCPYTHHQNGVVERKHRHVVESGLTLLAQAKLPLQFWWEAFQTAVYHINMLPSATLKFLTPYEKLFSHKPDYKMLKCFGCACYPYLRDYNKHKFAYHSSKCIFIGYSPSHKGYKCLHPSGQTYIARHVVFYENLFPYSSDSAFTSKSSNSCSNLPFTPQQVYHLSTLLISPISDDNNYYNHDSARPTSSTSHHSGNSAYNIDPHSLSQTVQPHTEPEPCTSPHDQISPHNQISLNTIPSISSLEHTQYITTPVNSHSMITRSKAGIFKPKLYNVTLVHKEPESVKEAMENPKWFAAMKDEYNALMDNKTWSLVPRSAGQKIVGNKWVFRVKQNLDGSLAKYKARLVAKGFQQIEGVNYFETFSPVVKSATVRVVISLAVMKQWEIRQVDVNNAFLNGELTEEVFMDQPAGFVNNQKPEFVCKLHKSLYGLKQAPRAWYEKLKSCLLQWDFVNSRADSSLFIKKTSNFMIMVLIYVDDILITGPDSAALETFITELSRVFALKDLGNLSYFLGIEVLYDAGCIYLSQRKYIRDLLSKVQLLECKGIDTPMSTGIKLQKETSGHLGQYITDPTHYRSIVGGMQYLILTRPEIAFAVNKLSQYVSTSTLQHLVACKRVLRYLKSTQDYGLKFAQHGEMKITGFTDADWAGDLDDRKSVGAYCIYLGNNLISWSSKKQSVIARSSAESEYRALASASAEISWLQSLFSEIGLSCTETPSVWCDNISATELARNPVIHSRTKHIEIDLHFIRDKVIAGELQIQYIPSAEQIADIMTKPLSFIHFNYLRDKLNVQMCPLSLRGAVKEAHCAELMKNRKVKKPIVSASEVSQSCQLSSAKSSELVMK</sequence>
<comment type="caution">
    <text evidence="1">The sequence shown here is derived from an EMBL/GenBank/DDBJ whole genome shotgun (WGS) entry which is preliminary data.</text>
</comment>